<protein>
    <submittedName>
        <fullName evidence="3">Uncharacterized protein</fullName>
    </submittedName>
</protein>
<evidence type="ECO:0000256" key="1">
    <source>
        <dbReference type="SAM" id="Coils"/>
    </source>
</evidence>
<comment type="caution">
    <text evidence="3">The sequence shown here is derived from an EMBL/GenBank/DDBJ whole genome shotgun (WGS) entry which is preliminary data.</text>
</comment>
<feature type="compositionally biased region" description="Polar residues" evidence="2">
    <location>
        <begin position="181"/>
        <end position="195"/>
    </location>
</feature>
<dbReference type="Proteomes" id="UP001239445">
    <property type="component" value="Unassembled WGS sequence"/>
</dbReference>
<accession>A0AAJ0B7Y2</accession>
<feature type="region of interest" description="Disordered" evidence="2">
    <location>
        <begin position="72"/>
        <end position="103"/>
    </location>
</feature>
<evidence type="ECO:0000313" key="4">
    <source>
        <dbReference type="Proteomes" id="UP001239445"/>
    </source>
</evidence>
<feature type="compositionally biased region" description="Acidic residues" evidence="2">
    <location>
        <begin position="229"/>
        <end position="241"/>
    </location>
</feature>
<feature type="compositionally biased region" description="Basic and acidic residues" evidence="2">
    <location>
        <begin position="198"/>
        <end position="208"/>
    </location>
</feature>
<sequence>MDHNTDNQVPEQDTDTIADVIAISDLAADETIAPPATRQQMAAELAEIRKRIKLLDSRSAEVEERIRTKYARLRGSKGGGGSTKMSSRPKPETPKIAKVETETLPADDSQVSADALLTYNIKADIVRFRADALVESLLGPELTVAENYDKDAVVLNDKQLDPASNAPDAETPEEGMAVDTETPTAETVDSAPTDNETGDPKAAVKETVDEGTAPANPVCCNPTDRDTPDAETADLESTDPDAAEHSGEDNSDGSYEYVSADGEVVRRSRYRSAKAFLRLKTSKSAASLLTGLPVNEDEQVDADSVVGAVCF</sequence>
<gene>
    <name evidence="3" type="ORF">QBC47DRAFT_431800</name>
</gene>
<feature type="coiled-coil region" evidence="1">
    <location>
        <begin position="38"/>
        <end position="65"/>
    </location>
</feature>
<evidence type="ECO:0000313" key="3">
    <source>
        <dbReference type="EMBL" id="KAK1753316.1"/>
    </source>
</evidence>
<keyword evidence="4" id="KW-1185">Reference proteome</keyword>
<name>A0AAJ0B7Y2_9PEZI</name>
<dbReference type="EMBL" id="MU839838">
    <property type="protein sequence ID" value="KAK1753316.1"/>
    <property type="molecule type" value="Genomic_DNA"/>
</dbReference>
<keyword evidence="1" id="KW-0175">Coiled coil</keyword>
<evidence type="ECO:0000256" key="2">
    <source>
        <dbReference type="SAM" id="MobiDB-lite"/>
    </source>
</evidence>
<proteinExistence type="predicted"/>
<organism evidence="3 4">
    <name type="scientific">Echria macrotheca</name>
    <dbReference type="NCBI Taxonomy" id="438768"/>
    <lineage>
        <taxon>Eukaryota</taxon>
        <taxon>Fungi</taxon>
        <taxon>Dikarya</taxon>
        <taxon>Ascomycota</taxon>
        <taxon>Pezizomycotina</taxon>
        <taxon>Sordariomycetes</taxon>
        <taxon>Sordariomycetidae</taxon>
        <taxon>Sordariales</taxon>
        <taxon>Schizotheciaceae</taxon>
        <taxon>Echria</taxon>
    </lineage>
</organism>
<feature type="compositionally biased region" description="Basic and acidic residues" evidence="2">
    <location>
        <begin position="89"/>
        <end position="101"/>
    </location>
</feature>
<feature type="region of interest" description="Disordered" evidence="2">
    <location>
        <begin position="158"/>
        <end position="260"/>
    </location>
</feature>
<dbReference type="AlphaFoldDB" id="A0AAJ0B7Y2"/>
<reference evidence="3" key="1">
    <citation type="submission" date="2023-06" db="EMBL/GenBank/DDBJ databases">
        <title>Genome-scale phylogeny and comparative genomics of the fungal order Sordariales.</title>
        <authorList>
            <consortium name="Lawrence Berkeley National Laboratory"/>
            <person name="Hensen N."/>
            <person name="Bonometti L."/>
            <person name="Westerberg I."/>
            <person name="Brannstrom I.O."/>
            <person name="Guillou S."/>
            <person name="Cros-Aarteil S."/>
            <person name="Calhoun S."/>
            <person name="Haridas S."/>
            <person name="Kuo A."/>
            <person name="Mondo S."/>
            <person name="Pangilinan J."/>
            <person name="Riley R."/>
            <person name="Labutti K."/>
            <person name="Andreopoulos B."/>
            <person name="Lipzen A."/>
            <person name="Chen C."/>
            <person name="Yanf M."/>
            <person name="Daum C."/>
            <person name="Ng V."/>
            <person name="Clum A."/>
            <person name="Steindorff A."/>
            <person name="Ohm R."/>
            <person name="Martin F."/>
            <person name="Silar P."/>
            <person name="Natvig D."/>
            <person name="Lalanne C."/>
            <person name="Gautier V."/>
            <person name="Ament-Velasquez S.L."/>
            <person name="Kruys A."/>
            <person name="Hutchinson M.I."/>
            <person name="Powell A.J."/>
            <person name="Barry K."/>
            <person name="Miller A.N."/>
            <person name="Grigoriev I.V."/>
            <person name="Debuchy R."/>
            <person name="Gladieux P."/>
            <person name="Thoren M.H."/>
            <person name="Johannesson H."/>
        </authorList>
    </citation>
    <scope>NUCLEOTIDE SEQUENCE</scope>
    <source>
        <strain evidence="3">PSN4</strain>
    </source>
</reference>